<reference evidence="8" key="1">
    <citation type="submission" date="2021-11" db="EMBL/GenBank/DDBJ databases">
        <title>Genome sequence.</title>
        <authorList>
            <person name="Sun Q."/>
        </authorList>
    </citation>
    <scope>NUCLEOTIDE SEQUENCE</scope>
    <source>
        <strain evidence="8">JC740</strain>
    </source>
</reference>
<dbReference type="InterPro" id="IPR036388">
    <property type="entry name" value="WH-like_DNA-bd_sf"/>
</dbReference>
<comment type="catalytic activity">
    <reaction evidence="1">
        <text>a 4-O-methyl-thymidine in DNA + L-cysteinyl-[protein] = a thymidine in DNA + S-methyl-L-cysteinyl-[protein]</text>
        <dbReference type="Rhea" id="RHEA:53428"/>
        <dbReference type="Rhea" id="RHEA-COMP:10131"/>
        <dbReference type="Rhea" id="RHEA-COMP:10132"/>
        <dbReference type="Rhea" id="RHEA-COMP:13555"/>
        <dbReference type="Rhea" id="RHEA-COMP:13556"/>
        <dbReference type="ChEBI" id="CHEBI:29950"/>
        <dbReference type="ChEBI" id="CHEBI:82612"/>
        <dbReference type="ChEBI" id="CHEBI:137386"/>
        <dbReference type="ChEBI" id="CHEBI:137387"/>
        <dbReference type="EC" id="2.1.1.63"/>
    </reaction>
</comment>
<dbReference type="InterPro" id="IPR014048">
    <property type="entry name" value="MethylDNA_cys_MeTrfase_DNA-bd"/>
</dbReference>
<feature type="domain" description="Methylated-DNA-[protein]-cysteine S-methyltransferase DNA binding" evidence="7">
    <location>
        <begin position="87"/>
        <end position="166"/>
    </location>
</feature>
<evidence type="ECO:0000256" key="4">
    <source>
        <dbReference type="ARBA" id="ARBA00022763"/>
    </source>
</evidence>
<dbReference type="Gene3D" id="3.30.160.70">
    <property type="entry name" value="Methylated DNA-protein cysteine methyltransferase domain"/>
    <property type="match status" value="1"/>
</dbReference>
<keyword evidence="4" id="KW-0227">DNA damage</keyword>
<comment type="catalytic activity">
    <reaction evidence="6">
        <text>a 6-O-methyl-2'-deoxyguanosine in DNA + L-cysteinyl-[protein] = S-methyl-L-cysteinyl-[protein] + a 2'-deoxyguanosine in DNA</text>
        <dbReference type="Rhea" id="RHEA:24000"/>
        <dbReference type="Rhea" id="RHEA-COMP:10131"/>
        <dbReference type="Rhea" id="RHEA-COMP:10132"/>
        <dbReference type="Rhea" id="RHEA-COMP:11367"/>
        <dbReference type="Rhea" id="RHEA-COMP:11368"/>
        <dbReference type="ChEBI" id="CHEBI:29950"/>
        <dbReference type="ChEBI" id="CHEBI:82612"/>
        <dbReference type="ChEBI" id="CHEBI:85445"/>
        <dbReference type="ChEBI" id="CHEBI:85448"/>
        <dbReference type="EC" id="2.1.1.63"/>
    </reaction>
</comment>
<dbReference type="CDD" id="cd06445">
    <property type="entry name" value="ATase"/>
    <property type="match status" value="1"/>
</dbReference>
<dbReference type="EMBL" id="JAJKFW010000057">
    <property type="protein sequence ID" value="MCC9644557.1"/>
    <property type="molecule type" value="Genomic_DNA"/>
</dbReference>
<keyword evidence="3 8" id="KW-0808">Transferase</keyword>
<dbReference type="NCBIfam" id="TIGR00589">
    <property type="entry name" value="ogt"/>
    <property type="match status" value="1"/>
</dbReference>
<gene>
    <name evidence="8" type="ORF">LOC71_19970</name>
</gene>
<dbReference type="PANTHER" id="PTHR10815:SF5">
    <property type="entry name" value="METHYLATED-DNA--PROTEIN-CYSTEINE METHYLTRANSFERASE"/>
    <property type="match status" value="1"/>
</dbReference>
<evidence type="ECO:0000256" key="1">
    <source>
        <dbReference type="ARBA" id="ARBA00001286"/>
    </source>
</evidence>
<dbReference type="Gene3D" id="1.10.10.10">
    <property type="entry name" value="Winged helix-like DNA-binding domain superfamily/Winged helix DNA-binding domain"/>
    <property type="match status" value="1"/>
</dbReference>
<dbReference type="GO" id="GO:0003908">
    <property type="term" value="F:methylated-DNA-[protein]-cysteine S-methyltransferase activity"/>
    <property type="evidence" value="ECO:0007669"/>
    <property type="project" value="UniProtKB-EC"/>
</dbReference>
<accession>A0ABS8NNQ0</accession>
<dbReference type="InterPro" id="IPR001497">
    <property type="entry name" value="MethylDNA_cys_MeTrfase_AS"/>
</dbReference>
<sequence length="178" mass="19643">MSPSVIQFAHTTCPLGTVLVARSETGVCAISLGDSALQLIADLNGQFPDHQIVESIDNVRLELQRVANFIEEPSGPLDIKLELNGSDFQKRVWTALADILPGQTLTYRQLAQQLGDRSASRAVGTACGQNRIAIAIPCHRVVRSDGKDSGYRWGIERKRELLHRERSLAHNELGLQYD</sequence>
<dbReference type="SUPFAM" id="SSF53155">
    <property type="entry name" value="Methylated DNA-protein cysteine methyltransferase domain"/>
    <property type="match status" value="1"/>
</dbReference>
<dbReference type="PROSITE" id="PS00374">
    <property type="entry name" value="MGMT"/>
    <property type="match status" value="1"/>
</dbReference>
<proteinExistence type="predicted"/>
<dbReference type="PANTHER" id="PTHR10815">
    <property type="entry name" value="METHYLATED-DNA--PROTEIN-CYSTEINE METHYLTRANSFERASE"/>
    <property type="match status" value="1"/>
</dbReference>
<evidence type="ECO:0000313" key="9">
    <source>
        <dbReference type="Proteomes" id="UP001430306"/>
    </source>
</evidence>
<dbReference type="InterPro" id="IPR036631">
    <property type="entry name" value="MGMT_N_sf"/>
</dbReference>
<dbReference type="Pfam" id="PF01035">
    <property type="entry name" value="DNA_binding_1"/>
    <property type="match status" value="1"/>
</dbReference>
<dbReference type="GO" id="GO:0032259">
    <property type="term" value="P:methylation"/>
    <property type="evidence" value="ECO:0007669"/>
    <property type="project" value="UniProtKB-KW"/>
</dbReference>
<dbReference type="InterPro" id="IPR036217">
    <property type="entry name" value="MethylDNA_cys_MeTrfase_DNAb"/>
</dbReference>
<dbReference type="EC" id="2.1.1.63" evidence="8"/>
<name>A0ABS8NNQ0_9BACT</name>
<keyword evidence="9" id="KW-1185">Reference proteome</keyword>
<keyword evidence="5" id="KW-0234">DNA repair</keyword>
<evidence type="ECO:0000313" key="8">
    <source>
        <dbReference type="EMBL" id="MCC9644557.1"/>
    </source>
</evidence>
<dbReference type="RefSeq" id="WP_230276277.1">
    <property type="nucleotide sequence ID" value="NZ_JAJKFW010000057.1"/>
</dbReference>
<evidence type="ECO:0000256" key="2">
    <source>
        <dbReference type="ARBA" id="ARBA00022603"/>
    </source>
</evidence>
<dbReference type="SUPFAM" id="SSF46767">
    <property type="entry name" value="Methylated DNA-protein cysteine methyltransferase, C-terminal domain"/>
    <property type="match status" value="1"/>
</dbReference>
<evidence type="ECO:0000256" key="3">
    <source>
        <dbReference type="ARBA" id="ARBA00022679"/>
    </source>
</evidence>
<keyword evidence="2 8" id="KW-0489">Methyltransferase</keyword>
<evidence type="ECO:0000259" key="7">
    <source>
        <dbReference type="Pfam" id="PF01035"/>
    </source>
</evidence>
<organism evidence="8 9">
    <name type="scientific">Rhodopirellula halodulae</name>
    <dbReference type="NCBI Taxonomy" id="2894198"/>
    <lineage>
        <taxon>Bacteria</taxon>
        <taxon>Pseudomonadati</taxon>
        <taxon>Planctomycetota</taxon>
        <taxon>Planctomycetia</taxon>
        <taxon>Pirellulales</taxon>
        <taxon>Pirellulaceae</taxon>
        <taxon>Rhodopirellula</taxon>
    </lineage>
</organism>
<dbReference type="Proteomes" id="UP001430306">
    <property type="component" value="Unassembled WGS sequence"/>
</dbReference>
<protein>
    <submittedName>
        <fullName evidence="8">Methylated-DNA--[protein]-cysteine S-methyltransferase</fullName>
        <ecNumber evidence="8">2.1.1.63</ecNumber>
    </submittedName>
</protein>
<evidence type="ECO:0000256" key="6">
    <source>
        <dbReference type="ARBA" id="ARBA00049348"/>
    </source>
</evidence>
<evidence type="ECO:0000256" key="5">
    <source>
        <dbReference type="ARBA" id="ARBA00023204"/>
    </source>
</evidence>
<comment type="caution">
    <text evidence="8">The sequence shown here is derived from an EMBL/GenBank/DDBJ whole genome shotgun (WGS) entry which is preliminary data.</text>
</comment>